<evidence type="ECO:0000313" key="2">
    <source>
        <dbReference type="EMBL" id="PVY45243.1"/>
    </source>
</evidence>
<keyword evidence="3" id="KW-1185">Reference proteome</keyword>
<dbReference type="EMBL" id="JABAEW010000121">
    <property type="protein sequence ID" value="NMD89416.1"/>
    <property type="molecule type" value="Genomic_DNA"/>
</dbReference>
<organism evidence="2 3">
    <name type="scientific">Victivallis vadensis</name>
    <dbReference type="NCBI Taxonomy" id="172901"/>
    <lineage>
        <taxon>Bacteria</taxon>
        <taxon>Pseudomonadati</taxon>
        <taxon>Lentisphaerota</taxon>
        <taxon>Lentisphaeria</taxon>
        <taxon>Victivallales</taxon>
        <taxon>Victivallaceae</taxon>
        <taxon>Victivallis</taxon>
    </lineage>
</organism>
<dbReference type="EMBL" id="QEKH01000003">
    <property type="protein sequence ID" value="PVY45243.1"/>
    <property type="molecule type" value="Genomic_DNA"/>
</dbReference>
<reference evidence="1 4" key="2">
    <citation type="submission" date="2020-04" db="EMBL/GenBank/DDBJ databases">
        <authorList>
            <person name="Hitch T.C.A."/>
            <person name="Wylensek D."/>
            <person name="Clavel T."/>
        </authorList>
    </citation>
    <scope>NUCLEOTIDE SEQUENCE [LARGE SCALE GENOMIC DNA]</scope>
    <source>
        <strain evidence="1 4">COR2-253-APC-1A</strain>
    </source>
</reference>
<evidence type="ECO:0000313" key="1">
    <source>
        <dbReference type="EMBL" id="NMD89416.1"/>
    </source>
</evidence>
<sequence length="132" mass="14681">MSNSGYIREFRSFRSQIQSALPTEEFAEGVYERIDTLPTRLTELVRRREEVAAFLRKTPAMQKRALTALPVHDAADLAALAIGALNMATNLYEALDWRAVPLSGGYRENAAGAYLLACDVLMRTCNGLEEID</sequence>
<dbReference type="Proteomes" id="UP000576225">
    <property type="component" value="Unassembled WGS sequence"/>
</dbReference>
<gene>
    <name evidence="2" type="ORF">C8D82_103157</name>
    <name evidence="1" type="ORF">HF882_22795</name>
</gene>
<comment type="caution">
    <text evidence="2">The sequence shown here is derived from an EMBL/GenBank/DDBJ whole genome shotgun (WGS) entry which is preliminary data.</text>
</comment>
<evidence type="ECO:0000313" key="3">
    <source>
        <dbReference type="Proteomes" id="UP000245959"/>
    </source>
</evidence>
<dbReference type="AlphaFoldDB" id="A0A2U1B997"/>
<dbReference type="Proteomes" id="UP000245959">
    <property type="component" value="Unassembled WGS sequence"/>
</dbReference>
<protein>
    <submittedName>
        <fullName evidence="2">Uncharacterized protein</fullName>
    </submittedName>
</protein>
<accession>A0A2U1B997</accession>
<name>A0A2U1B997_9BACT</name>
<dbReference type="RefSeq" id="WP_116882812.1">
    <property type="nucleotide sequence ID" value="NZ_JABAEW010000121.1"/>
</dbReference>
<proteinExistence type="predicted"/>
<evidence type="ECO:0000313" key="4">
    <source>
        <dbReference type="Proteomes" id="UP000576225"/>
    </source>
</evidence>
<reference evidence="2 3" key="1">
    <citation type="submission" date="2018-04" db="EMBL/GenBank/DDBJ databases">
        <title>Genomic Encyclopedia of Type Strains, Phase IV (KMG-IV): sequencing the most valuable type-strain genomes for metagenomic binning, comparative biology and taxonomic classification.</title>
        <authorList>
            <person name="Goeker M."/>
        </authorList>
    </citation>
    <scope>NUCLEOTIDE SEQUENCE [LARGE SCALE GENOMIC DNA]</scope>
    <source>
        <strain evidence="2 3">DSM 14823</strain>
    </source>
</reference>
<dbReference type="GeneID" id="78294137"/>